<reference evidence="4 5" key="1">
    <citation type="journal article" date="2024" name="Nat. Commun.">
        <title>Phylogenomics reveals the evolutionary origins of lichenization in chlorophyte algae.</title>
        <authorList>
            <person name="Puginier C."/>
            <person name="Libourel C."/>
            <person name="Otte J."/>
            <person name="Skaloud P."/>
            <person name="Haon M."/>
            <person name="Grisel S."/>
            <person name="Petersen M."/>
            <person name="Berrin J.G."/>
            <person name="Delaux P.M."/>
            <person name="Dal Grande F."/>
            <person name="Keller J."/>
        </authorList>
    </citation>
    <scope>NUCLEOTIDE SEQUENCE [LARGE SCALE GENOMIC DNA]</scope>
    <source>
        <strain evidence="4 5">SAG 2145</strain>
    </source>
</reference>
<accession>A0AAW1RB65</accession>
<dbReference type="SMART" id="SM00240">
    <property type="entry name" value="FHA"/>
    <property type="match status" value="1"/>
</dbReference>
<dbReference type="InterPro" id="IPR001932">
    <property type="entry name" value="PPM-type_phosphatase-like_dom"/>
</dbReference>
<feature type="compositionally biased region" description="Low complexity" evidence="1">
    <location>
        <begin position="213"/>
        <end position="223"/>
    </location>
</feature>
<dbReference type="InterPro" id="IPR008984">
    <property type="entry name" value="SMAD_FHA_dom_sf"/>
</dbReference>
<feature type="compositionally biased region" description="Polar residues" evidence="1">
    <location>
        <begin position="113"/>
        <end position="123"/>
    </location>
</feature>
<dbReference type="Pfam" id="PF00498">
    <property type="entry name" value="FHA"/>
    <property type="match status" value="1"/>
</dbReference>
<feature type="compositionally biased region" description="Polar residues" evidence="1">
    <location>
        <begin position="374"/>
        <end position="389"/>
    </location>
</feature>
<dbReference type="Pfam" id="PF00481">
    <property type="entry name" value="PP2C"/>
    <property type="match status" value="1"/>
</dbReference>
<dbReference type="GO" id="GO:0004722">
    <property type="term" value="F:protein serine/threonine phosphatase activity"/>
    <property type="evidence" value="ECO:0007669"/>
    <property type="project" value="InterPro"/>
</dbReference>
<dbReference type="AlphaFoldDB" id="A0AAW1RB65"/>
<evidence type="ECO:0000313" key="4">
    <source>
        <dbReference type="EMBL" id="KAK9831063.1"/>
    </source>
</evidence>
<proteinExistence type="predicted"/>
<dbReference type="InterPro" id="IPR000253">
    <property type="entry name" value="FHA_dom"/>
</dbReference>
<dbReference type="SMART" id="SM00332">
    <property type="entry name" value="PP2Cc"/>
    <property type="match status" value="1"/>
</dbReference>
<dbReference type="PROSITE" id="PS50006">
    <property type="entry name" value="FHA_DOMAIN"/>
    <property type="match status" value="1"/>
</dbReference>
<evidence type="ECO:0000256" key="1">
    <source>
        <dbReference type="SAM" id="MobiDB-lite"/>
    </source>
</evidence>
<protein>
    <submittedName>
        <fullName evidence="4">Uncharacterized protein</fullName>
    </submittedName>
</protein>
<keyword evidence="5" id="KW-1185">Reference proteome</keyword>
<feature type="region of interest" description="Disordered" evidence="1">
    <location>
        <begin position="628"/>
        <end position="667"/>
    </location>
</feature>
<dbReference type="Gene3D" id="2.60.200.20">
    <property type="match status" value="1"/>
</dbReference>
<dbReference type="SUPFAM" id="SSF81606">
    <property type="entry name" value="PP2C-like"/>
    <property type="match status" value="1"/>
</dbReference>
<feature type="region of interest" description="Disordered" evidence="1">
    <location>
        <begin position="33"/>
        <end position="426"/>
    </location>
</feature>
<dbReference type="Gene3D" id="3.60.40.10">
    <property type="entry name" value="PPM-type phosphatase domain"/>
    <property type="match status" value="1"/>
</dbReference>
<dbReference type="PROSITE" id="PS51746">
    <property type="entry name" value="PPM_2"/>
    <property type="match status" value="1"/>
</dbReference>
<dbReference type="EMBL" id="JALJOS010000014">
    <property type="protein sequence ID" value="KAK9831063.1"/>
    <property type="molecule type" value="Genomic_DNA"/>
</dbReference>
<name>A0AAW1RB65_9CHLO</name>
<feature type="compositionally biased region" description="Low complexity" evidence="1">
    <location>
        <begin position="653"/>
        <end position="667"/>
    </location>
</feature>
<feature type="domain" description="PPM-type phosphatase" evidence="3">
    <location>
        <begin position="687"/>
        <end position="926"/>
    </location>
</feature>
<evidence type="ECO:0000313" key="5">
    <source>
        <dbReference type="Proteomes" id="UP001438707"/>
    </source>
</evidence>
<dbReference type="PANTHER" id="PTHR13832:SF643">
    <property type="entry name" value="PROTEIN PHOSPHATASE 2C-RELATED"/>
    <property type="match status" value="1"/>
</dbReference>
<feature type="compositionally biased region" description="Low complexity" evidence="1">
    <location>
        <begin position="172"/>
        <end position="194"/>
    </location>
</feature>
<dbReference type="PANTHER" id="PTHR13832">
    <property type="entry name" value="PROTEIN PHOSPHATASE 2C"/>
    <property type="match status" value="1"/>
</dbReference>
<comment type="caution">
    <text evidence="4">The sequence shown here is derived from an EMBL/GenBank/DDBJ whole genome shotgun (WGS) entry which is preliminary data.</text>
</comment>
<evidence type="ECO:0000259" key="3">
    <source>
        <dbReference type="PROSITE" id="PS51746"/>
    </source>
</evidence>
<evidence type="ECO:0000259" key="2">
    <source>
        <dbReference type="PROSITE" id="PS50006"/>
    </source>
</evidence>
<feature type="compositionally biased region" description="Acidic residues" evidence="1">
    <location>
        <begin position="475"/>
        <end position="484"/>
    </location>
</feature>
<dbReference type="InterPro" id="IPR015655">
    <property type="entry name" value="PP2C"/>
</dbReference>
<dbReference type="InterPro" id="IPR036457">
    <property type="entry name" value="PPM-type-like_dom_sf"/>
</dbReference>
<dbReference type="CDD" id="cd00143">
    <property type="entry name" value="PP2Cc"/>
    <property type="match status" value="1"/>
</dbReference>
<gene>
    <name evidence="4" type="ORF">WJX74_001609</name>
</gene>
<feature type="compositionally biased region" description="Polar residues" evidence="1">
    <location>
        <begin position="267"/>
        <end position="290"/>
    </location>
</feature>
<dbReference type="SUPFAM" id="SSF49879">
    <property type="entry name" value="SMAD/FHA domain"/>
    <property type="match status" value="1"/>
</dbReference>
<organism evidence="4 5">
    <name type="scientific">Apatococcus lobatus</name>
    <dbReference type="NCBI Taxonomy" id="904363"/>
    <lineage>
        <taxon>Eukaryota</taxon>
        <taxon>Viridiplantae</taxon>
        <taxon>Chlorophyta</taxon>
        <taxon>core chlorophytes</taxon>
        <taxon>Trebouxiophyceae</taxon>
        <taxon>Chlorellales</taxon>
        <taxon>Chlorellaceae</taxon>
        <taxon>Apatococcus</taxon>
    </lineage>
</organism>
<feature type="region of interest" description="Disordered" evidence="1">
    <location>
        <begin position="442"/>
        <end position="512"/>
    </location>
</feature>
<dbReference type="Proteomes" id="UP001438707">
    <property type="component" value="Unassembled WGS sequence"/>
</dbReference>
<sequence>MDRRLVVTAAGAVAVVVSLQLVKWICRRRERKGNGNEGLSCKARTPSQEAVWPCSAGASDREAVSSDSELSDPTPGAMSSSDSYAAGLPACHPQLFPSSSSSDHSQDAGDLQHPQTPLPSTDSLFRDHPPTADSEVDSSKSNAHGHHQQISHEDGVASPRSPHMRPLEEHNPSPSVSSTSSPVPTTPGSSPLSPSRHRLAFSSSRPSAVENGLQSSQLSPSQPEWLTSEKGLATPSQPAAMATAGDGVHPAKSKSIAAPKQEAKSTAVDQSPQGEQSATRAAAADNSTSPHDAAQQHVAIPQDRTAPSEEPSLGSSPRPSVQRPPRPMAKPQPESLFAMPQIRKVYPSGHGRAGFVDQRRPSVTSSEGAEGSSLADTSQATEQQDSQLLPDSLVEEMARSGSPEPETPPASFLQPDDQLMGGLPSSLKLHTLRSFSEPNLAAKLVPSPPEKPQQPSRQSPGAFSLFDRTQSIREEEAEGEGEGENNDKSPRRLPASGNLSPTGKRARQEEEPPLVLQLQVISGPAADRLLVTDQGVQEVTIGRLDGNLLVIKDEQVSGSHLQLAWSPQDRCWTARDTGSLNGTMLNGRIISTSNRSKGRPQHLASDDILELGSFSKLKVSYLPGVSSEADVHPLPKRLSGRSQPSPPPPRSPSPKQGRAASSRPAPARVLQQVQDKELDLRASVAIETGSEHLRRGQACEDVPCWACPLPSLPRAAVFCVFDGHCGRKTAFEASQILPNLLAQRASESSDALQAGTGLDKGLVDVFLEADASLVTEEGCTATAVLIWKAQSGVCFVQVANVGDSACLYIDLRSQHWQQTTADHRLTNPTERQRLTDMGIQLSKNQSRLYGLNISRCLGDKFLKEEDLGLSAVAHVSHVQELDAAALIVVASDGLWDVTSAAAVVSAAREAYADGAGSSESITYEQS</sequence>
<feature type="domain" description="FHA" evidence="2">
    <location>
        <begin position="539"/>
        <end position="590"/>
    </location>
</feature>